<comment type="subcellular location">
    <subcellularLocation>
        <location evidence="1">Vacuole membrane</location>
        <topology evidence="1">Multi-pass membrane protein</topology>
    </subcellularLocation>
</comment>
<gene>
    <name evidence="11" type="ORF">KP509_27G009500</name>
</gene>
<dbReference type="GO" id="GO:0030026">
    <property type="term" value="P:intracellular manganese ion homeostasis"/>
    <property type="evidence" value="ECO:0007669"/>
    <property type="project" value="InterPro"/>
</dbReference>
<comment type="catalytic activity">
    <reaction evidence="8">
        <text>Fe(2+)(in) = Fe(2+)(out)</text>
        <dbReference type="Rhea" id="RHEA:28486"/>
        <dbReference type="ChEBI" id="CHEBI:29033"/>
    </reaction>
    <physiologicalReaction direction="left-to-right" evidence="8">
        <dbReference type="Rhea" id="RHEA:28487"/>
    </physiologicalReaction>
</comment>
<dbReference type="Proteomes" id="UP000825935">
    <property type="component" value="Chromosome 27"/>
</dbReference>
<feature type="transmembrane region" description="Helical" evidence="10">
    <location>
        <begin position="249"/>
        <end position="271"/>
    </location>
</feature>
<keyword evidence="5 10" id="KW-0812">Transmembrane</keyword>
<organism evidence="11 12">
    <name type="scientific">Ceratopteris richardii</name>
    <name type="common">Triangle waterfern</name>
    <dbReference type="NCBI Taxonomy" id="49495"/>
    <lineage>
        <taxon>Eukaryota</taxon>
        <taxon>Viridiplantae</taxon>
        <taxon>Streptophyta</taxon>
        <taxon>Embryophyta</taxon>
        <taxon>Tracheophyta</taxon>
        <taxon>Polypodiopsida</taxon>
        <taxon>Polypodiidae</taxon>
        <taxon>Polypodiales</taxon>
        <taxon>Pteridineae</taxon>
        <taxon>Pteridaceae</taxon>
        <taxon>Parkerioideae</taxon>
        <taxon>Ceratopteris</taxon>
    </lineage>
</organism>
<feature type="region of interest" description="Disordered" evidence="9">
    <location>
        <begin position="1"/>
        <end position="24"/>
    </location>
</feature>
<evidence type="ECO:0000256" key="2">
    <source>
        <dbReference type="ARBA" id="ARBA00007049"/>
    </source>
</evidence>
<evidence type="ECO:0000256" key="5">
    <source>
        <dbReference type="ARBA" id="ARBA00022692"/>
    </source>
</evidence>
<dbReference type="GO" id="GO:0005384">
    <property type="term" value="F:manganese ion transmembrane transporter activity"/>
    <property type="evidence" value="ECO:0007669"/>
    <property type="project" value="InterPro"/>
</dbReference>
<feature type="transmembrane region" description="Helical" evidence="10">
    <location>
        <begin position="220"/>
        <end position="237"/>
    </location>
</feature>
<dbReference type="AlphaFoldDB" id="A0A8T2RGB9"/>
<name>A0A8T2RGB9_CERRI</name>
<dbReference type="EMBL" id="CM035432">
    <property type="protein sequence ID" value="KAH7294605.1"/>
    <property type="molecule type" value="Genomic_DNA"/>
</dbReference>
<evidence type="ECO:0000313" key="12">
    <source>
        <dbReference type="Proteomes" id="UP000825935"/>
    </source>
</evidence>
<evidence type="ECO:0000256" key="8">
    <source>
        <dbReference type="ARBA" id="ARBA00044464"/>
    </source>
</evidence>
<keyword evidence="4" id="KW-0926">Vacuole</keyword>
<keyword evidence="12" id="KW-1185">Reference proteome</keyword>
<accession>A0A8T2RGB9</accession>
<dbReference type="PANTHER" id="PTHR31851">
    <property type="entry name" value="FE(2+)/MN(2+) TRANSPORTER PCL1"/>
    <property type="match status" value="1"/>
</dbReference>
<dbReference type="InterPro" id="IPR008217">
    <property type="entry name" value="Ccc1_fam"/>
</dbReference>
<evidence type="ECO:0000256" key="1">
    <source>
        <dbReference type="ARBA" id="ARBA00004128"/>
    </source>
</evidence>
<dbReference type="GO" id="GO:0006826">
    <property type="term" value="P:iron ion transport"/>
    <property type="evidence" value="ECO:0007669"/>
    <property type="project" value="UniProtKB-KW"/>
</dbReference>
<comment type="caution">
    <text evidence="11">The sequence shown here is derived from an EMBL/GenBank/DDBJ whole genome shotgun (WGS) entry which is preliminary data.</text>
</comment>
<dbReference type="GO" id="GO:0005774">
    <property type="term" value="C:vacuolar membrane"/>
    <property type="evidence" value="ECO:0007669"/>
    <property type="project" value="UniProtKB-SubCell"/>
</dbReference>
<dbReference type="Pfam" id="PF01988">
    <property type="entry name" value="VIT1"/>
    <property type="match status" value="1"/>
</dbReference>
<keyword evidence="3" id="KW-0813">Transport</keyword>
<keyword evidence="3" id="KW-0406">Ion transport</keyword>
<feature type="transmembrane region" description="Helical" evidence="10">
    <location>
        <begin position="189"/>
        <end position="208"/>
    </location>
</feature>
<dbReference type="OrthoDB" id="73465at2759"/>
<keyword evidence="6 10" id="KW-1133">Transmembrane helix</keyword>
<evidence type="ECO:0000256" key="7">
    <source>
        <dbReference type="ARBA" id="ARBA00023136"/>
    </source>
</evidence>
<evidence type="ECO:0000256" key="6">
    <source>
        <dbReference type="ARBA" id="ARBA00022989"/>
    </source>
</evidence>
<keyword evidence="3" id="KW-0408">Iron</keyword>
<keyword evidence="3" id="KW-0410">Iron transport</keyword>
<proteinExistence type="inferred from homology"/>
<evidence type="ECO:0000313" key="11">
    <source>
        <dbReference type="EMBL" id="KAH7294605.1"/>
    </source>
</evidence>
<sequence>MASSSPRYANGSMKGDENEEKPLLWNSENGGECLRVSMDEEIPLEVPKVSDYAKSIVYGGLDAIVTSFALVASISGSNHSSGAVLVLGVANLLADGISMGFSDFVSSSTERDLALNFRRVTGRRVWKDPHSQILDLISTYKSHGMEEHDAEMVVNCISKYKDLLLDQKMTMEQGLVIPDPSEQLWKNGCVTFISFIGFGCMPLLTYVILNPFTSNVHLKFAVASAVTVVALIILGLAKAKISGEKYLSSMLMVLLNGGIAAGVAYLVGWLLTNVLGIEG</sequence>
<evidence type="ECO:0000256" key="4">
    <source>
        <dbReference type="ARBA" id="ARBA00022554"/>
    </source>
</evidence>
<comment type="similarity">
    <text evidence="2">Belongs to the CCC1 family.</text>
</comment>
<reference evidence="11 12" key="1">
    <citation type="submission" date="2021-08" db="EMBL/GenBank/DDBJ databases">
        <title>WGS assembly of Ceratopteris richardii.</title>
        <authorList>
            <person name="Marchant D.B."/>
            <person name="Chen G."/>
            <person name="Jenkins J."/>
            <person name="Shu S."/>
            <person name="Leebens-Mack J."/>
            <person name="Grimwood J."/>
            <person name="Schmutz J."/>
            <person name="Soltis P."/>
            <person name="Soltis D."/>
            <person name="Chen Z.-H."/>
        </authorList>
    </citation>
    <scope>NUCLEOTIDE SEQUENCE [LARGE SCALE GENOMIC DNA]</scope>
    <source>
        <strain evidence="11">Whitten #5841</strain>
        <tissue evidence="11">Leaf</tissue>
    </source>
</reference>
<evidence type="ECO:0000256" key="9">
    <source>
        <dbReference type="SAM" id="MobiDB-lite"/>
    </source>
</evidence>
<dbReference type="OMA" id="PWKGEYA"/>
<protein>
    <submittedName>
        <fullName evidence="11">Uncharacterized protein</fullName>
    </submittedName>
</protein>
<evidence type="ECO:0000256" key="10">
    <source>
        <dbReference type="SAM" id="Phobius"/>
    </source>
</evidence>
<evidence type="ECO:0000256" key="3">
    <source>
        <dbReference type="ARBA" id="ARBA00022496"/>
    </source>
</evidence>
<keyword evidence="7 10" id="KW-0472">Membrane</keyword>